<sequence length="90" mass="10187">MFDSFIRGYPLPPTNLTVETVTVIGDVKFLESTIFWDAEPDDQRAGFYLRVTAVEEWCERDFPGYYEPNIGPVGFISTKCGSSLFACTFI</sequence>
<reference evidence="3" key="1">
    <citation type="submission" date="2016-06" db="UniProtKB">
        <authorList>
            <consortium name="WormBaseParasite"/>
        </authorList>
    </citation>
    <scope>IDENTIFICATION</scope>
</reference>
<dbReference type="Proteomes" id="UP000050794">
    <property type="component" value="Unassembled WGS sequence"/>
</dbReference>
<accession>A0A183U0E2</accession>
<evidence type="ECO:0000313" key="1">
    <source>
        <dbReference type="EMBL" id="VDM27160.1"/>
    </source>
</evidence>
<dbReference type="AlphaFoldDB" id="A0A183U0E2"/>
<evidence type="ECO:0000313" key="3">
    <source>
        <dbReference type="WBParaSite" id="TCNE_0000196201-mRNA-1"/>
    </source>
</evidence>
<dbReference type="EMBL" id="UYWY01001733">
    <property type="protein sequence ID" value="VDM27160.1"/>
    <property type="molecule type" value="Genomic_DNA"/>
</dbReference>
<gene>
    <name evidence="1" type="ORF">TCNE_LOCUS1962</name>
</gene>
<protein>
    <submittedName>
        <fullName evidence="3">Peptidase S1 domain-containing protein</fullName>
    </submittedName>
</protein>
<name>A0A183U0E2_TOXCA</name>
<proteinExistence type="predicted"/>
<reference evidence="1 2" key="2">
    <citation type="submission" date="2018-11" db="EMBL/GenBank/DDBJ databases">
        <authorList>
            <consortium name="Pathogen Informatics"/>
        </authorList>
    </citation>
    <scope>NUCLEOTIDE SEQUENCE [LARGE SCALE GENOMIC DNA]</scope>
</reference>
<keyword evidence="2" id="KW-1185">Reference proteome</keyword>
<organism evidence="2 3">
    <name type="scientific">Toxocara canis</name>
    <name type="common">Canine roundworm</name>
    <dbReference type="NCBI Taxonomy" id="6265"/>
    <lineage>
        <taxon>Eukaryota</taxon>
        <taxon>Metazoa</taxon>
        <taxon>Ecdysozoa</taxon>
        <taxon>Nematoda</taxon>
        <taxon>Chromadorea</taxon>
        <taxon>Rhabditida</taxon>
        <taxon>Spirurina</taxon>
        <taxon>Ascaridomorpha</taxon>
        <taxon>Ascaridoidea</taxon>
        <taxon>Toxocaridae</taxon>
        <taxon>Toxocara</taxon>
    </lineage>
</organism>
<dbReference type="WBParaSite" id="TCNE_0000196201-mRNA-1">
    <property type="protein sequence ID" value="TCNE_0000196201-mRNA-1"/>
    <property type="gene ID" value="TCNE_0000196201"/>
</dbReference>
<evidence type="ECO:0000313" key="2">
    <source>
        <dbReference type="Proteomes" id="UP000050794"/>
    </source>
</evidence>